<keyword evidence="6 8" id="KW-0472">Membrane</keyword>
<keyword evidence="3" id="KW-1003">Cell membrane</keyword>
<dbReference type="EMBL" id="CP026604">
    <property type="protein sequence ID" value="AWB68776.1"/>
    <property type="molecule type" value="Genomic_DNA"/>
</dbReference>
<evidence type="ECO:0000256" key="1">
    <source>
        <dbReference type="ARBA" id="ARBA00004651"/>
    </source>
</evidence>
<keyword evidence="10" id="KW-1185">Reference proteome</keyword>
<keyword evidence="4 8" id="KW-0812">Transmembrane</keyword>
<dbReference type="OrthoDB" id="9810876at2"/>
<organism evidence="9 10">
    <name type="scientific">Saccharobesus litoralis</name>
    <dbReference type="NCBI Taxonomy" id="2172099"/>
    <lineage>
        <taxon>Bacteria</taxon>
        <taxon>Pseudomonadati</taxon>
        <taxon>Pseudomonadota</taxon>
        <taxon>Gammaproteobacteria</taxon>
        <taxon>Alteromonadales</taxon>
        <taxon>Alteromonadaceae</taxon>
        <taxon>Saccharobesus</taxon>
    </lineage>
</organism>
<gene>
    <name evidence="9" type="ORF">C2869_21290</name>
</gene>
<feature type="transmembrane region" description="Helical" evidence="8">
    <location>
        <begin position="233"/>
        <end position="250"/>
    </location>
</feature>
<dbReference type="Proteomes" id="UP000244441">
    <property type="component" value="Chromosome"/>
</dbReference>
<feature type="transmembrane region" description="Helical" evidence="8">
    <location>
        <begin position="332"/>
        <end position="350"/>
    </location>
</feature>
<keyword evidence="5 8" id="KW-1133">Transmembrane helix</keyword>
<dbReference type="Pfam" id="PF03773">
    <property type="entry name" value="ArsP_1"/>
    <property type="match status" value="1"/>
</dbReference>
<evidence type="ECO:0000256" key="2">
    <source>
        <dbReference type="ARBA" id="ARBA00006386"/>
    </source>
</evidence>
<feature type="transmembrane region" description="Helical" evidence="8">
    <location>
        <begin position="302"/>
        <end position="320"/>
    </location>
</feature>
<dbReference type="PANTHER" id="PTHR34184">
    <property type="entry name" value="UPF0718 PROTEIN YCGR"/>
    <property type="match status" value="1"/>
</dbReference>
<evidence type="ECO:0000256" key="8">
    <source>
        <dbReference type="SAM" id="Phobius"/>
    </source>
</evidence>
<dbReference type="InterPro" id="IPR052923">
    <property type="entry name" value="UPF0718"/>
</dbReference>
<evidence type="ECO:0000256" key="3">
    <source>
        <dbReference type="ARBA" id="ARBA00022475"/>
    </source>
</evidence>
<reference evidence="9 10" key="1">
    <citation type="submission" date="2018-01" db="EMBL/GenBank/DDBJ databases">
        <title>Genome sequence of a Cantenovulum-like bacteria.</title>
        <authorList>
            <person name="Tan W.R."/>
            <person name="Lau N.-S."/>
            <person name="Go F."/>
            <person name="Amirul A.-A.A."/>
        </authorList>
    </citation>
    <scope>NUCLEOTIDE SEQUENCE [LARGE SCALE GENOMIC DNA]</scope>
    <source>
        <strain evidence="9 10">CCB-QB4</strain>
    </source>
</reference>
<feature type="transmembrane region" description="Helical" evidence="8">
    <location>
        <begin position="401"/>
        <end position="420"/>
    </location>
</feature>
<comment type="similarity">
    <text evidence="2">Belongs to the UPF0718 family.</text>
</comment>
<name>A0A2S0VX17_9ALTE</name>
<feature type="transmembrane region" description="Helical" evidence="8">
    <location>
        <begin position="205"/>
        <end position="226"/>
    </location>
</feature>
<evidence type="ECO:0000313" key="10">
    <source>
        <dbReference type="Proteomes" id="UP000244441"/>
    </source>
</evidence>
<sequence>MMSNCCSSKAKTELEPELKITSVAPNTDSQGTPFTPKRAHKHEHKHAHKEAVATPSCCHAATQTTTCQQPKPSGLEQSDHQAAGCCAPTQRRLDYVLWLSILACLGLYLTALVSSETTHSSWQHAAFGVYELVNTMWWSVLLAILFVGLLSQIPQQFVTAILGQGGTKRGLLRATAAGVLMDLCNHGILMVGMKLYQKGASLGQIMAFLIASPWNSISLTLILIALMGWQWTLAFVLLSALLALSTGWLFDRFEQNGTLPKNPYQHALAADFKFWPAAKASLRATQFNQAWWQNTLQQGVKGSVIVIKWLLIGILMAVAIRTFVSLDNFQDWFGPTLIGLSLTLVAATIIEVCSEGSAPIAGDLMTRAQAPGNSFAFLMAGVATDYTEVMVIKQTLGSWKVALFLPLLTLPQVLVIAYALNVTF</sequence>
<evidence type="ECO:0000256" key="4">
    <source>
        <dbReference type="ARBA" id="ARBA00022692"/>
    </source>
</evidence>
<comment type="subcellular location">
    <subcellularLocation>
        <location evidence="1">Cell membrane</location>
        <topology evidence="1">Multi-pass membrane protein</topology>
    </subcellularLocation>
</comment>
<dbReference type="KEGG" id="cate:C2869_21290"/>
<evidence type="ECO:0000313" key="9">
    <source>
        <dbReference type="EMBL" id="AWB68776.1"/>
    </source>
</evidence>
<evidence type="ECO:0000256" key="6">
    <source>
        <dbReference type="ARBA" id="ARBA00023136"/>
    </source>
</evidence>
<dbReference type="GO" id="GO:0005886">
    <property type="term" value="C:plasma membrane"/>
    <property type="evidence" value="ECO:0007669"/>
    <property type="project" value="UniProtKB-SubCell"/>
</dbReference>
<feature type="transmembrane region" description="Helical" evidence="8">
    <location>
        <begin position="95"/>
        <end position="115"/>
    </location>
</feature>
<protein>
    <submittedName>
        <fullName evidence="9">ATPase</fullName>
    </submittedName>
</protein>
<dbReference type="InterPro" id="IPR005524">
    <property type="entry name" value="DUF318"/>
</dbReference>
<feature type="compositionally biased region" description="Polar residues" evidence="7">
    <location>
        <begin position="23"/>
        <end position="33"/>
    </location>
</feature>
<feature type="region of interest" description="Disordered" evidence="7">
    <location>
        <begin position="17"/>
        <end position="43"/>
    </location>
</feature>
<evidence type="ECO:0000256" key="5">
    <source>
        <dbReference type="ARBA" id="ARBA00022989"/>
    </source>
</evidence>
<dbReference type="PANTHER" id="PTHR34184:SF4">
    <property type="entry name" value="UPF0718 PROTEIN YCGR"/>
    <property type="match status" value="1"/>
</dbReference>
<proteinExistence type="inferred from homology"/>
<accession>A0A2S0VX17</accession>
<dbReference type="AlphaFoldDB" id="A0A2S0VX17"/>
<feature type="transmembrane region" description="Helical" evidence="8">
    <location>
        <begin position="174"/>
        <end position="193"/>
    </location>
</feature>
<feature type="transmembrane region" description="Helical" evidence="8">
    <location>
        <begin position="135"/>
        <end position="153"/>
    </location>
</feature>
<dbReference type="RefSeq" id="WP_108604828.1">
    <property type="nucleotide sequence ID" value="NZ_CP026604.1"/>
</dbReference>
<evidence type="ECO:0000256" key="7">
    <source>
        <dbReference type="SAM" id="MobiDB-lite"/>
    </source>
</evidence>